<comment type="caution">
    <text evidence="2">The sequence shown here is derived from an EMBL/GenBank/DDBJ whole genome shotgun (WGS) entry which is preliminary data.</text>
</comment>
<dbReference type="Proteomes" id="UP001597492">
    <property type="component" value="Unassembled WGS sequence"/>
</dbReference>
<organism evidence="2 3">
    <name type="scientific">Gulosibacter faecalis</name>
    <dbReference type="NCBI Taxonomy" id="272240"/>
    <lineage>
        <taxon>Bacteria</taxon>
        <taxon>Bacillati</taxon>
        <taxon>Actinomycetota</taxon>
        <taxon>Actinomycetes</taxon>
        <taxon>Micrococcales</taxon>
        <taxon>Microbacteriaceae</taxon>
        <taxon>Gulosibacter</taxon>
    </lineage>
</organism>
<proteinExistence type="predicted"/>
<keyword evidence="3" id="KW-1185">Reference proteome</keyword>
<dbReference type="EMBL" id="JBHUNE010000001">
    <property type="protein sequence ID" value="MFD2756988.1"/>
    <property type="molecule type" value="Genomic_DNA"/>
</dbReference>
<gene>
    <name evidence="2" type="ORF">ACFSW7_01175</name>
</gene>
<evidence type="ECO:0000256" key="1">
    <source>
        <dbReference type="SAM" id="Phobius"/>
    </source>
</evidence>
<feature type="transmembrane region" description="Helical" evidence="1">
    <location>
        <begin position="21"/>
        <end position="41"/>
    </location>
</feature>
<evidence type="ECO:0000313" key="2">
    <source>
        <dbReference type="EMBL" id="MFD2756988.1"/>
    </source>
</evidence>
<reference evidence="3" key="1">
    <citation type="journal article" date="2019" name="Int. J. Syst. Evol. Microbiol.">
        <title>The Global Catalogue of Microorganisms (GCM) 10K type strain sequencing project: providing services to taxonomists for standard genome sequencing and annotation.</title>
        <authorList>
            <consortium name="The Broad Institute Genomics Platform"/>
            <consortium name="The Broad Institute Genome Sequencing Center for Infectious Disease"/>
            <person name="Wu L."/>
            <person name="Ma J."/>
        </authorList>
    </citation>
    <scope>NUCLEOTIDE SEQUENCE [LARGE SCALE GENOMIC DNA]</scope>
    <source>
        <strain evidence="3">TISTR 1514</strain>
    </source>
</reference>
<dbReference type="RefSeq" id="WP_019618912.1">
    <property type="nucleotide sequence ID" value="NZ_JBHUNE010000001.1"/>
</dbReference>
<evidence type="ECO:0000313" key="3">
    <source>
        <dbReference type="Proteomes" id="UP001597492"/>
    </source>
</evidence>
<accession>A0ABW5UVK7</accession>
<keyword evidence="1" id="KW-0472">Membrane</keyword>
<protein>
    <submittedName>
        <fullName evidence="2">Uncharacterized protein</fullName>
    </submittedName>
</protein>
<keyword evidence="1" id="KW-1133">Transmembrane helix</keyword>
<feature type="transmembrane region" description="Helical" evidence="1">
    <location>
        <begin position="61"/>
        <end position="81"/>
    </location>
</feature>
<sequence>MPKSPEQAPVGRGEKILANATAALAVIAFVCLVSVLVAPLFGVDFATTASWYWPAALLVAWWGFPIALIGVAAVIITRIIANRRHK</sequence>
<keyword evidence="1" id="KW-0812">Transmembrane</keyword>
<name>A0ABW5UVK7_9MICO</name>